<proteinExistence type="predicted"/>
<name>A0A381XZL5_9ZZZZ</name>
<dbReference type="PANTHER" id="PTHR43428">
    <property type="entry name" value="ARSENATE REDUCTASE"/>
    <property type="match status" value="1"/>
</dbReference>
<dbReference type="EMBL" id="UINC01016978">
    <property type="protein sequence ID" value="SVA70266.1"/>
    <property type="molecule type" value="Genomic_DNA"/>
</dbReference>
<reference evidence="3" key="1">
    <citation type="submission" date="2018-05" db="EMBL/GenBank/DDBJ databases">
        <authorList>
            <person name="Lanie J.A."/>
            <person name="Ng W.-L."/>
            <person name="Kazmierczak K.M."/>
            <person name="Andrzejewski T.M."/>
            <person name="Davidsen T.M."/>
            <person name="Wayne K.J."/>
            <person name="Tettelin H."/>
            <person name="Glass J.I."/>
            <person name="Rusch D."/>
            <person name="Podicherti R."/>
            <person name="Tsui H.-C.T."/>
            <person name="Winkler M.E."/>
        </authorList>
    </citation>
    <scope>NUCLEOTIDE SEQUENCE</scope>
</reference>
<evidence type="ECO:0000256" key="1">
    <source>
        <dbReference type="ARBA" id="ARBA00022849"/>
    </source>
</evidence>
<dbReference type="PANTHER" id="PTHR43428:SF1">
    <property type="entry name" value="ARSENATE REDUCTASE"/>
    <property type="match status" value="1"/>
</dbReference>
<keyword evidence="1" id="KW-0059">Arsenical resistance</keyword>
<dbReference type="Pfam" id="PF01451">
    <property type="entry name" value="LMWPc"/>
    <property type="match status" value="1"/>
</dbReference>
<evidence type="ECO:0000259" key="2">
    <source>
        <dbReference type="SMART" id="SM00226"/>
    </source>
</evidence>
<dbReference type="InterPro" id="IPR023485">
    <property type="entry name" value="Ptyr_pPase"/>
</dbReference>
<dbReference type="SUPFAM" id="SSF52788">
    <property type="entry name" value="Phosphotyrosine protein phosphatases I"/>
    <property type="match status" value="1"/>
</dbReference>
<gene>
    <name evidence="3" type="ORF">METZ01_LOCUS123120</name>
</gene>
<protein>
    <recommendedName>
        <fullName evidence="2">Phosphotyrosine protein phosphatase I domain-containing protein</fullName>
    </recommendedName>
</protein>
<sequence length="141" mass="15920">MGKKKAKVLFICTGNSCRSQMAEGLLRSMAEDQYEVFSAGSHPSRVNPMAIEIMKEVGIDISNHTSDPIDDYLHLGIDVVITVCDSAKQICPVFPGNATHIHWSIEDPFQGWTFEKSQLDSFRDTREIIKKKIEGFIHKEH</sequence>
<organism evidence="3">
    <name type="scientific">marine metagenome</name>
    <dbReference type="NCBI Taxonomy" id="408172"/>
    <lineage>
        <taxon>unclassified sequences</taxon>
        <taxon>metagenomes</taxon>
        <taxon>ecological metagenomes</taxon>
    </lineage>
</organism>
<dbReference type="AlphaFoldDB" id="A0A381XZL5"/>
<dbReference type="Gene3D" id="3.40.50.2300">
    <property type="match status" value="1"/>
</dbReference>
<evidence type="ECO:0000313" key="3">
    <source>
        <dbReference type="EMBL" id="SVA70266.1"/>
    </source>
</evidence>
<dbReference type="InterPro" id="IPR036196">
    <property type="entry name" value="Ptyr_pPase_sf"/>
</dbReference>
<dbReference type="SMART" id="SM00226">
    <property type="entry name" value="LMWPc"/>
    <property type="match status" value="1"/>
</dbReference>
<dbReference type="CDD" id="cd16345">
    <property type="entry name" value="LMWP_ArsC"/>
    <property type="match status" value="1"/>
</dbReference>
<dbReference type="GO" id="GO:0046685">
    <property type="term" value="P:response to arsenic-containing substance"/>
    <property type="evidence" value="ECO:0007669"/>
    <property type="project" value="UniProtKB-KW"/>
</dbReference>
<feature type="domain" description="Phosphotyrosine protein phosphatase I" evidence="2">
    <location>
        <begin position="6"/>
        <end position="139"/>
    </location>
</feature>
<accession>A0A381XZL5</accession>